<dbReference type="Pfam" id="PF13041">
    <property type="entry name" value="PPR_2"/>
    <property type="match status" value="4"/>
</dbReference>
<protein>
    <recommendedName>
        <fullName evidence="5">Pentatricopeptide repeat-containing protein</fullName>
    </recommendedName>
</protein>
<feature type="repeat" description="PPR" evidence="2">
    <location>
        <begin position="103"/>
        <end position="137"/>
    </location>
</feature>
<dbReference type="PANTHER" id="PTHR24015">
    <property type="entry name" value="OS07G0578800 PROTEIN-RELATED"/>
    <property type="match status" value="1"/>
</dbReference>
<name>A0ABR0X0H8_REHGL</name>
<feature type="repeat" description="PPR" evidence="2">
    <location>
        <begin position="273"/>
        <end position="303"/>
    </location>
</feature>
<keyword evidence="1" id="KW-0677">Repeat</keyword>
<reference evidence="3 4" key="1">
    <citation type="journal article" date="2021" name="Comput. Struct. Biotechnol. J.">
        <title>De novo genome assembly of the potent medicinal plant Rehmannia glutinosa using nanopore technology.</title>
        <authorList>
            <person name="Ma L."/>
            <person name="Dong C."/>
            <person name="Song C."/>
            <person name="Wang X."/>
            <person name="Zheng X."/>
            <person name="Niu Y."/>
            <person name="Chen S."/>
            <person name="Feng W."/>
        </authorList>
    </citation>
    <scope>NUCLEOTIDE SEQUENCE [LARGE SCALE GENOMIC DNA]</scope>
    <source>
        <strain evidence="3">DH-2019</strain>
    </source>
</reference>
<dbReference type="PROSITE" id="PS51375">
    <property type="entry name" value="PPR"/>
    <property type="match status" value="6"/>
</dbReference>
<accession>A0ABR0X0H8</accession>
<dbReference type="InterPro" id="IPR046960">
    <property type="entry name" value="PPR_At4g14850-like_plant"/>
</dbReference>
<feature type="repeat" description="PPR" evidence="2">
    <location>
        <begin position="437"/>
        <end position="471"/>
    </location>
</feature>
<feature type="repeat" description="PPR" evidence="2">
    <location>
        <begin position="367"/>
        <end position="401"/>
    </location>
</feature>
<dbReference type="InterPro" id="IPR002885">
    <property type="entry name" value="PPR_rpt"/>
</dbReference>
<dbReference type="Pfam" id="PF01535">
    <property type="entry name" value="PPR"/>
    <property type="match status" value="2"/>
</dbReference>
<feature type="repeat" description="PPR" evidence="2">
    <location>
        <begin position="203"/>
        <end position="237"/>
    </location>
</feature>
<feature type="repeat" description="PPR" evidence="2">
    <location>
        <begin position="304"/>
        <end position="338"/>
    </location>
</feature>
<comment type="caution">
    <text evidence="3">The sequence shown here is derived from an EMBL/GenBank/DDBJ whole genome shotgun (WGS) entry which is preliminary data.</text>
</comment>
<proteinExistence type="predicted"/>
<keyword evidence="4" id="KW-1185">Reference proteome</keyword>
<evidence type="ECO:0000313" key="4">
    <source>
        <dbReference type="Proteomes" id="UP001318860"/>
    </source>
</evidence>
<dbReference type="NCBIfam" id="TIGR00756">
    <property type="entry name" value="PPR"/>
    <property type="match status" value="5"/>
</dbReference>
<gene>
    <name evidence="3" type="ORF">DH2020_014762</name>
</gene>
<dbReference type="InterPro" id="IPR011990">
    <property type="entry name" value="TPR-like_helical_dom_sf"/>
</dbReference>
<dbReference type="Proteomes" id="UP001318860">
    <property type="component" value="Unassembled WGS sequence"/>
</dbReference>
<organism evidence="3 4">
    <name type="scientific">Rehmannia glutinosa</name>
    <name type="common">Chinese foxglove</name>
    <dbReference type="NCBI Taxonomy" id="99300"/>
    <lineage>
        <taxon>Eukaryota</taxon>
        <taxon>Viridiplantae</taxon>
        <taxon>Streptophyta</taxon>
        <taxon>Embryophyta</taxon>
        <taxon>Tracheophyta</taxon>
        <taxon>Spermatophyta</taxon>
        <taxon>Magnoliopsida</taxon>
        <taxon>eudicotyledons</taxon>
        <taxon>Gunneridae</taxon>
        <taxon>Pentapetalae</taxon>
        <taxon>asterids</taxon>
        <taxon>lamiids</taxon>
        <taxon>Lamiales</taxon>
        <taxon>Orobanchaceae</taxon>
        <taxon>Rehmannieae</taxon>
        <taxon>Rehmannia</taxon>
    </lineage>
</organism>
<dbReference type="EMBL" id="JABTTQ020000007">
    <property type="protein sequence ID" value="KAK6152127.1"/>
    <property type="molecule type" value="Genomic_DNA"/>
</dbReference>
<dbReference type="PANTHER" id="PTHR24015:SF739">
    <property type="entry name" value="OS03G0644200 PROTEIN"/>
    <property type="match status" value="1"/>
</dbReference>
<evidence type="ECO:0000313" key="3">
    <source>
        <dbReference type="EMBL" id="KAK6152127.1"/>
    </source>
</evidence>
<evidence type="ECO:0008006" key="5">
    <source>
        <dbReference type="Google" id="ProtNLM"/>
    </source>
</evidence>
<evidence type="ECO:0000256" key="1">
    <source>
        <dbReference type="ARBA" id="ARBA00022737"/>
    </source>
</evidence>
<dbReference type="Gene3D" id="1.25.40.10">
    <property type="entry name" value="Tetratricopeptide repeat domain"/>
    <property type="match status" value="4"/>
</dbReference>
<evidence type="ECO:0000256" key="2">
    <source>
        <dbReference type="PROSITE-ProRule" id="PRU00708"/>
    </source>
</evidence>
<sequence>MSENLPLLTQYYSVSTSPENFEGSDNVLLYNSNPTKRLINSSTAGHWLQSCSNVEEIRKIHAVVVKLVKDPLPFVYNNMISKYVKFGDLVAARRVFDNMSERNVVSWTAMLNGYQRHGIGNEALRLFIEFVNNGFHGNAHTYVCMLNLYSKTFDYELGRQLHACIIKSQVSNSILDCAILHFYARCADLDSAFDVFDRMQKRDLICWTTMITACSQHRRGQEAFILLSQMLSDGLDPNEFTVCSILNACGEEKELRFGKQLHGTVVKKAYDRDVYVGTALVDLYAKCGKIEESRRIFDGMERKNAITWNSIIAGYACNGLGGEAISLFRIMKRLKVLANNLTMVSVLRACGLLRELSIGSQYLPNKDVISWTTMISGCAHLGHEYEAIGYLKEMLGEGVEPNPFTYSSALKACAKLENIKQGKLIHSSLNKTLAWSNVFVGSALVHMYSKCGHLSEAVQVFDSMPERNLVSWTAMIVAYAKMGFVTMGDAVLADSFTSADVLVQIKLDARPAKMNVMAKAFVIVIWVNAAAFMDSVFIPVDRKWEVDESAMGQMLYIYQPPRSIVFWYFPEGTDTTKKKCTKSQKYAEENGLPLPTNVLLPKTRGFYACLEILRGFFAAGEIPASEVHDAFHFFDNLLFQWKIHKANRRKFKCWNSCSFQAYLGPTLALPDLM</sequence>